<proteinExistence type="predicted"/>
<organism evidence="1 2">
    <name type="scientific">Apiospora phragmitis</name>
    <dbReference type="NCBI Taxonomy" id="2905665"/>
    <lineage>
        <taxon>Eukaryota</taxon>
        <taxon>Fungi</taxon>
        <taxon>Dikarya</taxon>
        <taxon>Ascomycota</taxon>
        <taxon>Pezizomycotina</taxon>
        <taxon>Sordariomycetes</taxon>
        <taxon>Xylariomycetidae</taxon>
        <taxon>Amphisphaeriales</taxon>
        <taxon>Apiosporaceae</taxon>
        <taxon>Apiospora</taxon>
    </lineage>
</organism>
<name>A0ABR1VJV9_9PEZI</name>
<comment type="caution">
    <text evidence="1">The sequence shown here is derived from an EMBL/GenBank/DDBJ whole genome shotgun (WGS) entry which is preliminary data.</text>
</comment>
<dbReference type="EMBL" id="JAQQWL010000006">
    <property type="protein sequence ID" value="KAK8070158.1"/>
    <property type="molecule type" value="Genomic_DNA"/>
</dbReference>
<keyword evidence="2" id="KW-1185">Reference proteome</keyword>
<accession>A0ABR1VJV9</accession>
<evidence type="ECO:0000313" key="1">
    <source>
        <dbReference type="EMBL" id="KAK8070158.1"/>
    </source>
</evidence>
<sequence length="74" mass="8019">MHTSQVWEQVAPLLGAKDYTRCLTPQLCVYGTPEPVLSIAPCIEQVQSLTADEVEEGRDVAVDNHSFAGIVGCM</sequence>
<dbReference type="RefSeq" id="XP_066717452.1">
    <property type="nucleotide sequence ID" value="XM_066858183.1"/>
</dbReference>
<dbReference type="GeneID" id="92091246"/>
<gene>
    <name evidence="1" type="ORF">PG994_006774</name>
</gene>
<reference evidence="1 2" key="1">
    <citation type="submission" date="2023-01" db="EMBL/GenBank/DDBJ databases">
        <title>Analysis of 21 Apiospora genomes using comparative genomics revels a genus with tremendous synthesis potential of carbohydrate active enzymes and secondary metabolites.</title>
        <authorList>
            <person name="Sorensen T."/>
        </authorList>
    </citation>
    <scope>NUCLEOTIDE SEQUENCE [LARGE SCALE GENOMIC DNA]</scope>
    <source>
        <strain evidence="1 2">CBS 135458</strain>
    </source>
</reference>
<protein>
    <submittedName>
        <fullName evidence="1">Uncharacterized protein</fullName>
    </submittedName>
</protein>
<evidence type="ECO:0000313" key="2">
    <source>
        <dbReference type="Proteomes" id="UP001480595"/>
    </source>
</evidence>
<dbReference type="Proteomes" id="UP001480595">
    <property type="component" value="Unassembled WGS sequence"/>
</dbReference>